<evidence type="ECO:0000313" key="1">
    <source>
        <dbReference type="EMBL" id="JAH97267.1"/>
    </source>
</evidence>
<sequence>MNISPAGEAVHCCSPSLPGFFLNFPHSSGVQPSVHILASRAPPPDITLCCILCNYGNLDL</sequence>
<dbReference type="EMBL" id="GBXM01011310">
    <property type="protein sequence ID" value="JAH97267.1"/>
    <property type="molecule type" value="Transcribed_RNA"/>
</dbReference>
<proteinExistence type="predicted"/>
<reference evidence="1" key="2">
    <citation type="journal article" date="2015" name="Fish Shellfish Immunol.">
        <title>Early steps in the European eel (Anguilla anguilla)-Vibrio vulnificus interaction in the gills: Role of the RtxA13 toxin.</title>
        <authorList>
            <person name="Callol A."/>
            <person name="Pajuelo D."/>
            <person name="Ebbesson L."/>
            <person name="Teles M."/>
            <person name="MacKenzie S."/>
            <person name="Amaro C."/>
        </authorList>
    </citation>
    <scope>NUCLEOTIDE SEQUENCE</scope>
</reference>
<name>A0A0E9X3I0_ANGAN</name>
<protein>
    <submittedName>
        <fullName evidence="1">Uncharacterized protein</fullName>
    </submittedName>
</protein>
<accession>A0A0E9X3I0</accession>
<organism evidence="1">
    <name type="scientific">Anguilla anguilla</name>
    <name type="common">European freshwater eel</name>
    <name type="synonym">Muraena anguilla</name>
    <dbReference type="NCBI Taxonomy" id="7936"/>
    <lineage>
        <taxon>Eukaryota</taxon>
        <taxon>Metazoa</taxon>
        <taxon>Chordata</taxon>
        <taxon>Craniata</taxon>
        <taxon>Vertebrata</taxon>
        <taxon>Euteleostomi</taxon>
        <taxon>Actinopterygii</taxon>
        <taxon>Neopterygii</taxon>
        <taxon>Teleostei</taxon>
        <taxon>Anguilliformes</taxon>
        <taxon>Anguillidae</taxon>
        <taxon>Anguilla</taxon>
    </lineage>
</organism>
<dbReference type="AlphaFoldDB" id="A0A0E9X3I0"/>
<reference evidence="1" key="1">
    <citation type="submission" date="2014-11" db="EMBL/GenBank/DDBJ databases">
        <authorList>
            <person name="Amaro Gonzalez C."/>
        </authorList>
    </citation>
    <scope>NUCLEOTIDE SEQUENCE</scope>
</reference>